<proteinExistence type="predicted"/>
<gene>
    <name evidence="1" type="ORF">ACFP57_03170</name>
</gene>
<keyword evidence="2" id="KW-1185">Reference proteome</keyword>
<dbReference type="EMBL" id="JBHSUA010000008">
    <property type="protein sequence ID" value="MFC6395996.1"/>
    <property type="molecule type" value="Genomic_DNA"/>
</dbReference>
<reference evidence="2" key="1">
    <citation type="journal article" date="2019" name="Int. J. Syst. Evol. Microbiol.">
        <title>The Global Catalogue of Microorganisms (GCM) 10K type strain sequencing project: providing services to taxonomists for standard genome sequencing and annotation.</title>
        <authorList>
            <consortium name="The Broad Institute Genomics Platform"/>
            <consortium name="The Broad Institute Genome Sequencing Center for Infectious Disease"/>
            <person name="Wu L."/>
            <person name="Ma J."/>
        </authorList>
    </citation>
    <scope>NUCLEOTIDE SEQUENCE [LARGE SCALE GENOMIC DNA]</scope>
    <source>
        <strain evidence="2">CGMCC 1.15277</strain>
    </source>
</reference>
<name>A0ABW1X2B2_9ACTN</name>
<dbReference type="RefSeq" id="WP_343885931.1">
    <property type="nucleotide sequence ID" value="NZ_BAAAKI010000012.1"/>
</dbReference>
<evidence type="ECO:0000313" key="1">
    <source>
        <dbReference type="EMBL" id="MFC6395996.1"/>
    </source>
</evidence>
<dbReference type="Pfam" id="PF10706">
    <property type="entry name" value="Aminoglyc_resit"/>
    <property type="match status" value="1"/>
</dbReference>
<accession>A0ABW1X2B2</accession>
<sequence length="166" mass="18036">MSPAGSTPAHEVLAVIEWLSTRKVTYQVNGGWAVDALAGNQTREHGDLDVFVDANFVPALLAWLEERGYSTVEDWLPIRIELASSAGRMDVHPMTINARGDGIQQGFGGETFLHAAAERATGTIDGVPVVVATRARLRQLQEGYELRPQDHHDLTVLAQLKADPGN</sequence>
<dbReference type="Gene3D" id="3.30.460.40">
    <property type="match status" value="1"/>
</dbReference>
<dbReference type="InterPro" id="IPR019646">
    <property type="entry name" value="Aminoglyc_AdlTrfase"/>
</dbReference>
<dbReference type="Proteomes" id="UP001596266">
    <property type="component" value="Unassembled WGS sequence"/>
</dbReference>
<comment type="caution">
    <text evidence="1">The sequence shown here is derived from an EMBL/GenBank/DDBJ whole genome shotgun (WGS) entry which is preliminary data.</text>
</comment>
<dbReference type="SUPFAM" id="SSF81301">
    <property type="entry name" value="Nucleotidyltransferase"/>
    <property type="match status" value="1"/>
</dbReference>
<protein>
    <submittedName>
        <fullName evidence="1">Nucleotidyltransferase domain-containing protein</fullName>
    </submittedName>
</protein>
<dbReference type="InterPro" id="IPR043519">
    <property type="entry name" value="NT_sf"/>
</dbReference>
<organism evidence="1 2">
    <name type="scientific">Luteococcus sanguinis</name>
    <dbReference type="NCBI Taxonomy" id="174038"/>
    <lineage>
        <taxon>Bacteria</taxon>
        <taxon>Bacillati</taxon>
        <taxon>Actinomycetota</taxon>
        <taxon>Actinomycetes</taxon>
        <taxon>Propionibacteriales</taxon>
        <taxon>Propionibacteriaceae</taxon>
        <taxon>Luteococcus</taxon>
    </lineage>
</organism>
<evidence type="ECO:0000313" key="2">
    <source>
        <dbReference type="Proteomes" id="UP001596266"/>
    </source>
</evidence>